<feature type="transmembrane region" description="Helical" evidence="1">
    <location>
        <begin position="90"/>
        <end position="108"/>
    </location>
</feature>
<keyword evidence="1" id="KW-1133">Transmembrane helix</keyword>
<dbReference type="WBParaSite" id="nRc.2.0.1.t40088-RA">
    <property type="protein sequence ID" value="nRc.2.0.1.t40088-RA"/>
    <property type="gene ID" value="nRc.2.0.1.g40088"/>
</dbReference>
<evidence type="ECO:0000313" key="3">
    <source>
        <dbReference type="WBParaSite" id="nRc.2.0.1.t40088-RA"/>
    </source>
</evidence>
<dbReference type="AlphaFoldDB" id="A0A915KQW5"/>
<name>A0A915KQW5_ROMCU</name>
<keyword evidence="2" id="KW-1185">Reference proteome</keyword>
<keyword evidence="1" id="KW-0472">Membrane</keyword>
<evidence type="ECO:0000313" key="2">
    <source>
        <dbReference type="Proteomes" id="UP000887565"/>
    </source>
</evidence>
<keyword evidence="1" id="KW-0812">Transmembrane</keyword>
<sequence>MDLLQRIHVDPNTMQKKRAMLNETNETLDCHPSIDLLSHTFLQVQRPGYILCIICCIIDILSCILVLLVANYPINIGVSFYFKCDMVSELISSMVYAISNFVHLYNSLMDHSEF</sequence>
<proteinExistence type="predicted"/>
<accession>A0A915KQW5</accession>
<dbReference type="Proteomes" id="UP000887565">
    <property type="component" value="Unplaced"/>
</dbReference>
<evidence type="ECO:0000256" key="1">
    <source>
        <dbReference type="SAM" id="Phobius"/>
    </source>
</evidence>
<organism evidence="2 3">
    <name type="scientific">Romanomermis culicivorax</name>
    <name type="common">Nematode worm</name>
    <dbReference type="NCBI Taxonomy" id="13658"/>
    <lineage>
        <taxon>Eukaryota</taxon>
        <taxon>Metazoa</taxon>
        <taxon>Ecdysozoa</taxon>
        <taxon>Nematoda</taxon>
        <taxon>Enoplea</taxon>
        <taxon>Dorylaimia</taxon>
        <taxon>Mermithida</taxon>
        <taxon>Mermithoidea</taxon>
        <taxon>Mermithidae</taxon>
        <taxon>Romanomermis</taxon>
    </lineage>
</organism>
<feature type="transmembrane region" description="Helical" evidence="1">
    <location>
        <begin position="48"/>
        <end position="70"/>
    </location>
</feature>
<reference evidence="3" key="1">
    <citation type="submission" date="2022-11" db="UniProtKB">
        <authorList>
            <consortium name="WormBaseParasite"/>
        </authorList>
    </citation>
    <scope>IDENTIFICATION</scope>
</reference>
<protein>
    <submittedName>
        <fullName evidence="3">Uncharacterized protein</fullName>
    </submittedName>
</protein>